<name>A0ABQ3L6X7_9PSEU</name>
<proteinExistence type="predicted"/>
<comment type="caution">
    <text evidence="1">The sequence shown here is derived from an EMBL/GenBank/DDBJ whole genome shotgun (WGS) entry which is preliminary data.</text>
</comment>
<gene>
    <name evidence="1" type="ORF">GCM10017790_12080</name>
</gene>
<evidence type="ECO:0000313" key="1">
    <source>
        <dbReference type="EMBL" id="GHH06561.1"/>
    </source>
</evidence>
<keyword evidence="2" id="KW-1185">Reference proteome</keyword>
<evidence type="ECO:0000313" key="2">
    <source>
        <dbReference type="Proteomes" id="UP000635387"/>
    </source>
</evidence>
<dbReference type="EMBL" id="BNAY01000001">
    <property type="protein sequence ID" value="GHH06561.1"/>
    <property type="molecule type" value="Genomic_DNA"/>
</dbReference>
<reference evidence="2" key="1">
    <citation type="journal article" date="2019" name="Int. J. Syst. Evol. Microbiol.">
        <title>The Global Catalogue of Microorganisms (GCM) 10K type strain sequencing project: providing services to taxonomists for standard genome sequencing and annotation.</title>
        <authorList>
            <consortium name="The Broad Institute Genomics Platform"/>
            <consortium name="The Broad Institute Genome Sequencing Center for Infectious Disease"/>
            <person name="Wu L."/>
            <person name="Ma J."/>
        </authorList>
    </citation>
    <scope>NUCLEOTIDE SEQUENCE [LARGE SCALE GENOMIC DNA]</scope>
    <source>
        <strain evidence="2">CGMCC 4.7683</strain>
    </source>
</reference>
<sequence>MSLPGRRSVKASFTPGCAVLMGNGGSKVLRKPLSQPSTLRKWLSQHLLRGHAPVADADQRRDVDLAVKASFPTLKVGKEAFTDLARDRTSSPYASTIRIVAHDHLRQARSQFFPLR</sequence>
<accession>A0ABQ3L6X7</accession>
<organism evidence="1 2">
    <name type="scientific">Amycolatopsis oliviviridis</name>
    <dbReference type="NCBI Taxonomy" id="1471590"/>
    <lineage>
        <taxon>Bacteria</taxon>
        <taxon>Bacillati</taxon>
        <taxon>Actinomycetota</taxon>
        <taxon>Actinomycetes</taxon>
        <taxon>Pseudonocardiales</taxon>
        <taxon>Pseudonocardiaceae</taxon>
        <taxon>Amycolatopsis</taxon>
    </lineage>
</organism>
<protein>
    <submittedName>
        <fullName evidence="1">Uncharacterized protein</fullName>
    </submittedName>
</protein>
<dbReference type="Proteomes" id="UP000635387">
    <property type="component" value="Unassembled WGS sequence"/>
</dbReference>